<dbReference type="PANTHER" id="PTHR33428:SF14">
    <property type="entry name" value="CARBOXYLESTERASE TYPE B DOMAIN-CONTAINING PROTEIN"/>
    <property type="match status" value="1"/>
</dbReference>
<gene>
    <name evidence="1" type="ORF">AOZ06_49455</name>
</gene>
<dbReference type="PANTHER" id="PTHR33428">
    <property type="entry name" value="CHLOROPHYLLASE-2, CHLOROPLASTIC"/>
    <property type="match status" value="1"/>
</dbReference>
<keyword evidence="2" id="KW-1185">Reference proteome</keyword>
<dbReference type="ESTHER" id="9pseu-a0a0n9iej0">
    <property type="family name" value="Chlorophyllase"/>
</dbReference>
<sequence>MARAKQLAYELALPGPHSVLRGDLGLVGQPGVLFTPRSGRGLPAVAFGHGWLQPALRYHGLLRHLATHGIVVVAPNTHVGPLGSHRLFAADLRTALQTCVSVRLGDGQVTVSPDRLGLAGHCFGGGSAVLAAAEDVRVGAVATLAAAEARPSAVEAARSCRMPGLHLTAGNDLVAPAVGNADLIAKAWAGPVQVRELPKAGHLGFTEGRHWSQLLLSGKGERKTQRTSRALLTAFFLKHLTGTDAYDELLDNDFKGAVIQESPLLHP</sequence>
<dbReference type="Pfam" id="PF07224">
    <property type="entry name" value="Chlorophyllase"/>
    <property type="match status" value="1"/>
</dbReference>
<keyword evidence="1" id="KW-0378">Hydrolase</keyword>
<dbReference type="STRING" id="860235.AOZ06_49455"/>
<dbReference type="Proteomes" id="UP000063699">
    <property type="component" value="Chromosome"/>
</dbReference>
<dbReference type="OrthoDB" id="4772420at2"/>
<dbReference type="SUPFAM" id="SSF53474">
    <property type="entry name" value="alpha/beta-Hydrolases"/>
    <property type="match status" value="1"/>
</dbReference>
<dbReference type="KEGG" id="kphy:AOZ06_49455"/>
<accession>A0A0N9IEJ0</accession>
<evidence type="ECO:0000313" key="2">
    <source>
        <dbReference type="Proteomes" id="UP000063699"/>
    </source>
</evidence>
<dbReference type="RefSeq" id="WP_054295719.1">
    <property type="nucleotide sequence ID" value="NZ_CP012752.1"/>
</dbReference>
<protein>
    <submittedName>
        <fullName evidence="1">Dienelactone hydrolase</fullName>
    </submittedName>
</protein>
<dbReference type="GO" id="GO:0016787">
    <property type="term" value="F:hydrolase activity"/>
    <property type="evidence" value="ECO:0007669"/>
    <property type="project" value="UniProtKB-KW"/>
</dbReference>
<reference evidence="1 2" key="1">
    <citation type="submission" date="2015-07" db="EMBL/GenBank/DDBJ databases">
        <title>Genome sequencing of Kibdelosporangium phytohabitans.</title>
        <authorList>
            <person name="Qin S."/>
            <person name="Xing K."/>
        </authorList>
    </citation>
    <scope>NUCLEOTIDE SEQUENCE [LARGE SCALE GENOMIC DNA]</scope>
    <source>
        <strain evidence="1 2">KLBMP1111</strain>
    </source>
</reference>
<organism evidence="1 2">
    <name type="scientific">Kibdelosporangium phytohabitans</name>
    <dbReference type="NCBI Taxonomy" id="860235"/>
    <lineage>
        <taxon>Bacteria</taxon>
        <taxon>Bacillati</taxon>
        <taxon>Actinomycetota</taxon>
        <taxon>Actinomycetes</taxon>
        <taxon>Pseudonocardiales</taxon>
        <taxon>Pseudonocardiaceae</taxon>
        <taxon>Kibdelosporangium</taxon>
    </lineage>
</organism>
<dbReference type="InterPro" id="IPR017395">
    <property type="entry name" value="Chlorophyllase-like"/>
</dbReference>
<proteinExistence type="predicted"/>
<name>A0A0N9IEJ0_9PSEU</name>
<dbReference type="Gene3D" id="3.40.50.1820">
    <property type="entry name" value="alpha/beta hydrolase"/>
    <property type="match status" value="1"/>
</dbReference>
<dbReference type="AlphaFoldDB" id="A0A0N9IEJ0"/>
<evidence type="ECO:0000313" key="1">
    <source>
        <dbReference type="EMBL" id="ALG13836.1"/>
    </source>
</evidence>
<dbReference type="EMBL" id="CP012752">
    <property type="protein sequence ID" value="ALG13836.1"/>
    <property type="molecule type" value="Genomic_DNA"/>
</dbReference>
<dbReference type="InterPro" id="IPR029058">
    <property type="entry name" value="AB_hydrolase_fold"/>
</dbReference>